<keyword evidence="4" id="KW-0233">DNA recombination</keyword>
<evidence type="ECO:0000256" key="1">
    <source>
        <dbReference type="ARBA" id="ARBA00008761"/>
    </source>
</evidence>
<dbReference type="EMBL" id="JBHRZT010000072">
    <property type="protein sequence ID" value="MFC3885958.1"/>
    <property type="molecule type" value="Genomic_DNA"/>
</dbReference>
<sequence>MQSSSNISQRVKKLEKSLKRQQRKLSRQYKSKKNGGGDCYKNVQKQMFHVQKLHVRLANIRREYVRDVVHALVKAKPKYITMEDLNVKGMMKNRHLSDSVRKQNFYRLKEWLRCQCKKHGMELRMVHRFYPSSKTCSCGGRGVIFGNNFEYTVNKVICDCGNDEFNMVFSIDAHPTYTKNYECSECGNLIGTQVYD</sequence>
<dbReference type="Pfam" id="PF07282">
    <property type="entry name" value="Cas12f1-like_TNB"/>
    <property type="match status" value="1"/>
</dbReference>
<dbReference type="NCBIfam" id="TIGR01766">
    <property type="entry name" value="IS200/IS605 family accessory protein TnpB-like domain"/>
    <property type="match status" value="1"/>
</dbReference>
<dbReference type="NCBIfam" id="NF040570">
    <property type="entry name" value="guided_TnpB"/>
    <property type="match status" value="1"/>
</dbReference>
<evidence type="ECO:0000259" key="6">
    <source>
        <dbReference type="Pfam" id="PF01385"/>
    </source>
</evidence>
<evidence type="ECO:0000313" key="9">
    <source>
        <dbReference type="Proteomes" id="UP001595752"/>
    </source>
</evidence>
<keyword evidence="8" id="KW-0540">Nuclease</keyword>
<feature type="compositionally biased region" description="Basic residues" evidence="5">
    <location>
        <begin position="19"/>
        <end position="33"/>
    </location>
</feature>
<protein>
    <submittedName>
        <fullName evidence="8">RNA-guided endonuclease TnpB family protein</fullName>
    </submittedName>
</protein>
<keyword evidence="9" id="KW-1185">Reference proteome</keyword>
<feature type="domain" description="Cas12f1-like TNB" evidence="7">
    <location>
        <begin position="105"/>
        <end position="163"/>
    </location>
</feature>
<keyword evidence="3" id="KW-0238">DNA-binding</keyword>
<reference evidence="9" key="1">
    <citation type="journal article" date="2019" name="Int. J. Syst. Evol. Microbiol.">
        <title>The Global Catalogue of Microorganisms (GCM) 10K type strain sequencing project: providing services to taxonomists for standard genome sequencing and annotation.</title>
        <authorList>
            <consortium name="The Broad Institute Genomics Platform"/>
            <consortium name="The Broad Institute Genome Sequencing Center for Infectious Disease"/>
            <person name="Wu L."/>
            <person name="Ma J."/>
        </authorList>
    </citation>
    <scope>NUCLEOTIDE SEQUENCE [LARGE SCALE GENOMIC DNA]</scope>
    <source>
        <strain evidence="9">CCUG 61889</strain>
    </source>
</reference>
<dbReference type="InterPro" id="IPR010095">
    <property type="entry name" value="Cas12f1-like_TNB"/>
</dbReference>
<dbReference type="Pfam" id="PF01385">
    <property type="entry name" value="OrfB_IS605"/>
    <property type="match status" value="1"/>
</dbReference>
<name>A0ABV8B6L4_9BACI</name>
<dbReference type="Proteomes" id="UP001595752">
    <property type="component" value="Unassembled WGS sequence"/>
</dbReference>
<keyword evidence="8" id="KW-0378">Hydrolase</keyword>
<proteinExistence type="inferred from homology"/>
<dbReference type="GO" id="GO:0004519">
    <property type="term" value="F:endonuclease activity"/>
    <property type="evidence" value="ECO:0007669"/>
    <property type="project" value="UniProtKB-KW"/>
</dbReference>
<feature type="region of interest" description="Disordered" evidence="5">
    <location>
        <begin position="1"/>
        <end position="37"/>
    </location>
</feature>
<evidence type="ECO:0000256" key="3">
    <source>
        <dbReference type="ARBA" id="ARBA00023125"/>
    </source>
</evidence>
<evidence type="ECO:0000259" key="7">
    <source>
        <dbReference type="Pfam" id="PF07282"/>
    </source>
</evidence>
<evidence type="ECO:0000256" key="5">
    <source>
        <dbReference type="SAM" id="MobiDB-lite"/>
    </source>
</evidence>
<evidence type="ECO:0000313" key="8">
    <source>
        <dbReference type="EMBL" id="MFC3885958.1"/>
    </source>
</evidence>
<keyword evidence="8" id="KW-0255">Endonuclease</keyword>
<keyword evidence="2" id="KW-0815">Transposition</keyword>
<feature type="domain" description="Probable transposase IS891/IS1136/IS1341" evidence="6">
    <location>
        <begin position="7"/>
        <end position="94"/>
    </location>
</feature>
<comment type="similarity">
    <text evidence="1">In the C-terminal section; belongs to the transposase 35 family.</text>
</comment>
<dbReference type="InterPro" id="IPR001959">
    <property type="entry name" value="Transposase"/>
</dbReference>
<evidence type="ECO:0000256" key="4">
    <source>
        <dbReference type="ARBA" id="ARBA00023172"/>
    </source>
</evidence>
<comment type="caution">
    <text evidence="8">The sequence shown here is derived from an EMBL/GenBank/DDBJ whole genome shotgun (WGS) entry which is preliminary data.</text>
</comment>
<evidence type="ECO:0000256" key="2">
    <source>
        <dbReference type="ARBA" id="ARBA00022578"/>
    </source>
</evidence>
<gene>
    <name evidence="8" type="ORF">ACFOU2_21770</name>
</gene>
<dbReference type="RefSeq" id="WP_377918333.1">
    <property type="nucleotide sequence ID" value="NZ_JBHRZT010000072.1"/>
</dbReference>
<accession>A0ABV8B6L4</accession>
<organism evidence="8 9">
    <name type="scientific">Bacillus songklensis</name>
    <dbReference type="NCBI Taxonomy" id="1069116"/>
    <lineage>
        <taxon>Bacteria</taxon>
        <taxon>Bacillati</taxon>
        <taxon>Bacillota</taxon>
        <taxon>Bacilli</taxon>
        <taxon>Bacillales</taxon>
        <taxon>Bacillaceae</taxon>
        <taxon>Bacillus</taxon>
    </lineage>
</organism>